<dbReference type="InterPro" id="IPR036736">
    <property type="entry name" value="ACP-like_sf"/>
</dbReference>
<reference evidence="4" key="1">
    <citation type="journal article" date="2014" name="Int. J. Syst. Evol. Microbiol.">
        <title>Complete genome sequence of Corynebacterium casei LMG S-19264T (=DSM 44701T), isolated from a smear-ripened cheese.</title>
        <authorList>
            <consortium name="US DOE Joint Genome Institute (JGI-PGF)"/>
            <person name="Walter F."/>
            <person name="Albersmeier A."/>
            <person name="Kalinowski J."/>
            <person name="Ruckert C."/>
        </authorList>
    </citation>
    <scope>NUCLEOTIDE SEQUENCE</scope>
    <source>
        <strain evidence="4">CGMCC 4.7312</strain>
    </source>
</reference>
<dbReference type="AlphaFoldDB" id="A0A917TRH7"/>
<reference evidence="4" key="2">
    <citation type="submission" date="2020-09" db="EMBL/GenBank/DDBJ databases">
        <authorList>
            <person name="Sun Q."/>
            <person name="Zhou Y."/>
        </authorList>
    </citation>
    <scope>NUCLEOTIDE SEQUENCE</scope>
    <source>
        <strain evidence="4">CGMCC 4.7312</strain>
    </source>
</reference>
<name>A0A917TRH7_9ACTN</name>
<evidence type="ECO:0000313" key="4">
    <source>
        <dbReference type="EMBL" id="GGM34046.1"/>
    </source>
</evidence>
<dbReference type="Proteomes" id="UP000608890">
    <property type="component" value="Unassembled WGS sequence"/>
</dbReference>
<dbReference type="SMART" id="SM00823">
    <property type="entry name" value="PKS_PP"/>
    <property type="match status" value="1"/>
</dbReference>
<sequence>MSDGQATATAIHGRLRAVVVNHLRKVPDDVDWTTVPLPDLGLDSLSAIDLVIDIEETFGAQFPADLLVRETFATFASLEAVVTTMVQPA</sequence>
<evidence type="ECO:0000256" key="2">
    <source>
        <dbReference type="ARBA" id="ARBA00022553"/>
    </source>
</evidence>
<keyword evidence="2" id="KW-0597">Phosphoprotein</keyword>
<dbReference type="GO" id="GO:0031177">
    <property type="term" value="F:phosphopantetheine binding"/>
    <property type="evidence" value="ECO:0007669"/>
    <property type="project" value="InterPro"/>
</dbReference>
<evidence type="ECO:0000313" key="5">
    <source>
        <dbReference type="Proteomes" id="UP000608890"/>
    </source>
</evidence>
<dbReference type="Gene3D" id="1.10.1200.10">
    <property type="entry name" value="ACP-like"/>
    <property type="match status" value="1"/>
</dbReference>
<organism evidence="4 5">
    <name type="scientific">Micromonospora sonchi</name>
    <dbReference type="NCBI Taxonomy" id="1763543"/>
    <lineage>
        <taxon>Bacteria</taxon>
        <taxon>Bacillati</taxon>
        <taxon>Actinomycetota</taxon>
        <taxon>Actinomycetes</taxon>
        <taxon>Micromonosporales</taxon>
        <taxon>Micromonosporaceae</taxon>
        <taxon>Micromonospora</taxon>
    </lineage>
</organism>
<protein>
    <recommendedName>
        <fullName evidence="3">Carrier domain-containing protein</fullName>
    </recommendedName>
</protein>
<feature type="domain" description="Carrier" evidence="3">
    <location>
        <begin position="9"/>
        <end position="86"/>
    </location>
</feature>
<keyword evidence="5" id="KW-1185">Reference proteome</keyword>
<dbReference type="RefSeq" id="WP_189042444.1">
    <property type="nucleotide sequence ID" value="NZ_BMNB01000006.1"/>
</dbReference>
<dbReference type="InterPro" id="IPR009081">
    <property type="entry name" value="PP-bd_ACP"/>
</dbReference>
<dbReference type="SUPFAM" id="SSF47336">
    <property type="entry name" value="ACP-like"/>
    <property type="match status" value="1"/>
</dbReference>
<dbReference type="Pfam" id="PF00550">
    <property type="entry name" value="PP-binding"/>
    <property type="match status" value="1"/>
</dbReference>
<gene>
    <name evidence="4" type="ORF">GCM10011608_18170</name>
</gene>
<dbReference type="PROSITE" id="PS50075">
    <property type="entry name" value="CARRIER"/>
    <property type="match status" value="1"/>
</dbReference>
<evidence type="ECO:0000256" key="1">
    <source>
        <dbReference type="ARBA" id="ARBA00022450"/>
    </source>
</evidence>
<accession>A0A917TRH7</accession>
<dbReference type="EMBL" id="BMNB01000006">
    <property type="protein sequence ID" value="GGM34046.1"/>
    <property type="molecule type" value="Genomic_DNA"/>
</dbReference>
<proteinExistence type="predicted"/>
<dbReference type="InterPro" id="IPR020806">
    <property type="entry name" value="PKS_PP-bd"/>
</dbReference>
<keyword evidence="1" id="KW-0596">Phosphopantetheine</keyword>
<comment type="caution">
    <text evidence="4">The sequence shown here is derived from an EMBL/GenBank/DDBJ whole genome shotgun (WGS) entry which is preliminary data.</text>
</comment>
<evidence type="ECO:0000259" key="3">
    <source>
        <dbReference type="PROSITE" id="PS50075"/>
    </source>
</evidence>